<reference evidence="1" key="1">
    <citation type="submission" date="2019-06" db="EMBL/GenBank/DDBJ databases">
        <title>Complete genome sequence of Methylogaea oryzae strain JCM16910.</title>
        <authorList>
            <person name="Asakawa S."/>
        </authorList>
    </citation>
    <scope>NUCLEOTIDE SEQUENCE</scope>
    <source>
        <strain evidence="1">E10</strain>
    </source>
</reference>
<dbReference type="Proteomes" id="UP000824988">
    <property type="component" value="Chromosome"/>
</dbReference>
<name>A0A8D4VPC5_9GAMM</name>
<gene>
    <name evidence="1" type="ORF">MoryE10_15050</name>
</gene>
<dbReference type="EMBL" id="AP019782">
    <property type="protein sequence ID" value="BBL70899.1"/>
    <property type="molecule type" value="Genomic_DNA"/>
</dbReference>
<dbReference type="KEGG" id="moz:MoryE10_15050"/>
<protein>
    <submittedName>
        <fullName evidence="1">Uncharacterized protein</fullName>
    </submittedName>
</protein>
<keyword evidence="2" id="KW-1185">Reference proteome</keyword>
<evidence type="ECO:0000313" key="1">
    <source>
        <dbReference type="EMBL" id="BBL70899.1"/>
    </source>
</evidence>
<dbReference type="AlphaFoldDB" id="A0A8D4VPC5"/>
<proteinExistence type="predicted"/>
<evidence type="ECO:0000313" key="2">
    <source>
        <dbReference type="Proteomes" id="UP000824988"/>
    </source>
</evidence>
<accession>A0A8D4VPC5</accession>
<organism evidence="1 2">
    <name type="scientific">Methylogaea oryzae</name>
    <dbReference type="NCBI Taxonomy" id="1295382"/>
    <lineage>
        <taxon>Bacteria</taxon>
        <taxon>Pseudomonadati</taxon>
        <taxon>Pseudomonadota</taxon>
        <taxon>Gammaproteobacteria</taxon>
        <taxon>Methylococcales</taxon>
        <taxon>Methylococcaceae</taxon>
        <taxon>Methylogaea</taxon>
    </lineage>
</organism>
<dbReference type="RefSeq" id="WP_054774252.1">
    <property type="nucleotide sequence ID" value="NZ_AP019782.1"/>
</dbReference>
<sequence length="297" mass="32182">MGTVYIDFRSISWGAPDEDDNTDVWSVENSADDPNEITLADLGSVSDPVKNLQALKTIPLNGKNYEFAFWNATDGVDALPGYPNSDPARLLNIPLHPAASVIYATAWYATPGDGNGKPGLRARTFDIDLNAFRKETPVSAVTPANAWPGPNSHWAYTADSGVTVVPKDHLLYPEPTPNQVPGTLPKRFKRWQKIWGTPVISAPPSETITLAAKRTALALAFYGHSPSPSLGTTVNDRTFDFWAEFWGKRGVEGEGPWGPRGPAGPWGPRIARGLASLSAQDQEAFKSLVEKMAGKIE</sequence>